<dbReference type="GO" id="GO:0055087">
    <property type="term" value="C:Ski complex"/>
    <property type="evidence" value="ECO:0007669"/>
    <property type="project" value="InterPro"/>
</dbReference>
<dbReference type="GO" id="GO:0006401">
    <property type="term" value="P:RNA catabolic process"/>
    <property type="evidence" value="ECO:0007669"/>
    <property type="project" value="InterPro"/>
</dbReference>
<accession>A0AAD9DFH1</accession>
<dbReference type="PANTHER" id="PTHR15704">
    <property type="entry name" value="SUPERKILLER 3 PROTEIN-RELATED"/>
    <property type="match status" value="1"/>
</dbReference>
<sequence>MSNPKQLKSVLTSLREAIASTEKEDTSSTTTTAIKSFCLVLTSELSSRGIAIDLPPPQDDNYTSEWIISLLESIQMNAGKVAIDDVDNSNNKYPIPMMAALNAAQGMATSTCATICCPVHIYNNGDEYLDTFELLPINNCTGVAKAYKEALKRCQDVDDGRFYTLLQLVSTLTPPDVVDTSSSLSKSKIRQLKLQQIRQLQHTFHTMAYANYLHGAVNYAMDQPPMWKRCLDAALLLNDCNDDGNNELFATSINSNNNSGSELNYKAYFNSQTIQPLNNMIRIAQAKGNEKRAKELSLLLAVGYLGGVRERLEEMKTTKKDTTTSASEGEEKKLSAFSVNELVQKFYVDRTPLPIELEIMTVPSLLEYAEKALSACEHRPTIVEISSSSSLEKESWLLYHYIQEQMDHLAEESMIWSDVHRQYRAMLNRKPESNLPSIGAKKSKSTTGGAKASSKEEMELQTRTKVYAAAYDEWKGDSLKLELLPSLALRDAVVSLSSSSSPTIPQSMTDIVQDCHRSLIHQMERLEAMAVIVQKKSKTSAKDALSMWEALLSFISPLMGGCGDIDRLSSNVTLRSLLETCSEAIIVASWMCEPLVESGDDVSDEIKNLPKLLSDAQRFLTACKSGRVEEKRLLDEKNKEESVLSSKESQSDLEKKSALRLECAIETSRCRAEIDSALLDVDEVEINTVTAIARRSTISAAGGFKHISDCNSPLLSATSSKALFGTPYLHFLSVWSGMYLSPWPFCNVGQARTILKQARDALRLSTKYWGRRPSKLEQVLLDIGEADLENGLLGGNTDASDQLYHQALAKLEGKDGGDTSVNDIVRGSLRVQCLIGLAKQSLSSGDSEVAETQARSALDLLLSSDPTLNQGDVPTLLCSYTWCAPALNQLSHSHQLCSSRQLVAEACIQSSRFDDARTFLTDAVKEVPGNFDAAFSLASFHLRMQCLGKESDEDETRKSLLRAAKMDTSKASPFALLGIWYESKSDAKRAEGCYQKALSLDASHPVAGRGLQRLIELKDLVPHCKKAIEQNSPVNGWAWQALGQSKAVNEGDDSTAVICFQQALRCRDIQNPSSDMLGAFYRYTEMTANVYSEASMTWVELATCYRRMGKYSAALRAYEEAASTGTLPPAALCSWAQCDLDLGLYAEAAEKCDDVLACDDCSAELTRMASYIEAEALLSIARTDIQGGKNGSCRSHLVKAITRLEGLRPQNSTYCEIKLLGDLYSFGEALPPYVFDQMSSSEGDEQDADSSLPVEVEDKLSFIRKGEEAYAQALELVAKIDDEEEDKLFLLAATGTDLGINLLSQARTIAVALGDGSGGVAKTTIVDLTAESDRVKDLILRSINAFSQAIDHSPNDAGAWCGLGSALIFVDPLLSQHAFCRALQIDKSIAEPLSSIALLYADYDKTEKSAEILDALTQLEDTPLMWIGRGLLLEKTSRAWHDSPASREGCLTRASDAYRASLQIMQHPAALLGLSLTCRRADADVQTSNDQLYSSLADHSSKVESRISMTLHQSSTGGGNIGASLIDGLFRIEEGLDAPDSSEVSRMMKEGVERIERARSRSSSKILNDISSSVTNCEIDLPLAASLQKKDNGEFPNDGIEKSLNEAARDFAHDTSAALHEPSLDQARNAVVLNPDSGESWLLLAKELAQAASSLNDDAATSETLSSAKAAADKALDLLQDQLLNASLIAPRRKAVHHENLIEYSEKSVVSAIPASALVSDAMSLVSWLGSMAEENQSRGDCATLQESLLLDPLNEVAATALGL</sequence>
<keyword evidence="6" id="KW-1185">Reference proteome</keyword>
<evidence type="ECO:0000256" key="1">
    <source>
        <dbReference type="ARBA" id="ARBA00022737"/>
    </source>
</evidence>
<dbReference type="Pfam" id="PF13176">
    <property type="entry name" value="TPR_7"/>
    <property type="match status" value="1"/>
</dbReference>
<evidence type="ECO:0000256" key="4">
    <source>
        <dbReference type="SAM" id="MobiDB-lite"/>
    </source>
</evidence>
<proteinExistence type="predicted"/>
<dbReference type="InterPro" id="IPR019734">
    <property type="entry name" value="TPR_rpt"/>
</dbReference>
<keyword evidence="1" id="KW-0677">Repeat</keyword>
<dbReference type="InterPro" id="IPR011990">
    <property type="entry name" value="TPR-like_helical_dom_sf"/>
</dbReference>
<reference evidence="5" key="1">
    <citation type="submission" date="2023-06" db="EMBL/GenBank/DDBJ databases">
        <title>Survivors Of The Sea: Transcriptome response of Skeletonema marinoi to long-term dormancy.</title>
        <authorList>
            <person name="Pinder M.I.M."/>
            <person name="Kourtchenko O."/>
            <person name="Robertson E.K."/>
            <person name="Larsson T."/>
            <person name="Maumus F."/>
            <person name="Osuna-Cruz C.M."/>
            <person name="Vancaester E."/>
            <person name="Stenow R."/>
            <person name="Vandepoele K."/>
            <person name="Ploug H."/>
            <person name="Bruchert V."/>
            <person name="Godhe A."/>
            <person name="Topel M."/>
        </authorList>
    </citation>
    <scope>NUCLEOTIDE SEQUENCE</scope>
    <source>
        <strain evidence="5">R05AC</strain>
    </source>
</reference>
<evidence type="ECO:0000313" key="5">
    <source>
        <dbReference type="EMBL" id="KAK1745781.1"/>
    </source>
</evidence>
<dbReference type="EMBL" id="JATAAI010000005">
    <property type="protein sequence ID" value="KAK1745781.1"/>
    <property type="molecule type" value="Genomic_DNA"/>
</dbReference>
<dbReference type="PROSITE" id="PS50005">
    <property type="entry name" value="TPR"/>
    <property type="match status" value="2"/>
</dbReference>
<dbReference type="PANTHER" id="PTHR15704:SF7">
    <property type="entry name" value="SUPERKILLER COMPLEX PROTEIN 3"/>
    <property type="match status" value="1"/>
</dbReference>
<dbReference type="SMART" id="SM00028">
    <property type="entry name" value="TPR"/>
    <property type="match status" value="5"/>
</dbReference>
<feature type="repeat" description="TPR" evidence="3">
    <location>
        <begin position="971"/>
        <end position="1004"/>
    </location>
</feature>
<dbReference type="Gene3D" id="1.25.40.10">
    <property type="entry name" value="Tetratricopeptide repeat domain"/>
    <property type="match status" value="2"/>
</dbReference>
<comment type="caution">
    <text evidence="5">The sequence shown here is derived from an EMBL/GenBank/DDBJ whole genome shotgun (WGS) entry which is preliminary data.</text>
</comment>
<dbReference type="Proteomes" id="UP001224775">
    <property type="component" value="Unassembled WGS sequence"/>
</dbReference>
<name>A0AAD9DFH1_9STRA</name>
<protein>
    <submittedName>
        <fullName evidence="5">Tetratricopeptide repeat protein</fullName>
    </submittedName>
</protein>
<feature type="region of interest" description="Disordered" evidence="4">
    <location>
        <begin position="432"/>
        <end position="457"/>
    </location>
</feature>
<dbReference type="InterPro" id="IPR039226">
    <property type="entry name" value="Ski3/TTC37"/>
</dbReference>
<dbReference type="SUPFAM" id="SSF48452">
    <property type="entry name" value="TPR-like"/>
    <property type="match status" value="1"/>
</dbReference>
<organism evidence="5 6">
    <name type="scientific">Skeletonema marinoi</name>
    <dbReference type="NCBI Taxonomy" id="267567"/>
    <lineage>
        <taxon>Eukaryota</taxon>
        <taxon>Sar</taxon>
        <taxon>Stramenopiles</taxon>
        <taxon>Ochrophyta</taxon>
        <taxon>Bacillariophyta</taxon>
        <taxon>Coscinodiscophyceae</taxon>
        <taxon>Thalassiosirophycidae</taxon>
        <taxon>Thalassiosirales</taxon>
        <taxon>Skeletonemataceae</taxon>
        <taxon>Skeletonema</taxon>
        <taxon>Skeletonema marinoi-dohrnii complex</taxon>
    </lineage>
</organism>
<evidence type="ECO:0000256" key="2">
    <source>
        <dbReference type="ARBA" id="ARBA00022803"/>
    </source>
</evidence>
<evidence type="ECO:0000256" key="3">
    <source>
        <dbReference type="PROSITE-ProRule" id="PRU00339"/>
    </source>
</evidence>
<feature type="repeat" description="TPR" evidence="3">
    <location>
        <begin position="1095"/>
        <end position="1128"/>
    </location>
</feature>
<keyword evidence="2 3" id="KW-0802">TPR repeat</keyword>
<evidence type="ECO:0000313" key="6">
    <source>
        <dbReference type="Proteomes" id="UP001224775"/>
    </source>
</evidence>
<gene>
    <name evidence="5" type="ORF">QTG54_003705</name>
</gene>